<sequence>MALLAVGMGSGWIGIRYPEVVENEPLNAPVGIKSISAGSLKLADGRAYKLDPYWPDEDWFKQCVPGTQVEIEEVGGGEVTVWANRPGWICGTPWAEPIRIPLIRDVVYRNRREILTFAIPAADGGPPPSE</sequence>
<dbReference type="RefSeq" id="WP_200282845.1">
    <property type="nucleotide sequence ID" value="NZ_JAENII010000017.1"/>
</dbReference>
<protein>
    <submittedName>
        <fullName evidence="1">Uncharacterized protein</fullName>
    </submittedName>
</protein>
<dbReference type="EMBL" id="JAENII010000017">
    <property type="protein sequence ID" value="MBK1828769.1"/>
    <property type="molecule type" value="Genomic_DNA"/>
</dbReference>
<evidence type="ECO:0000313" key="2">
    <source>
        <dbReference type="Proteomes" id="UP000658278"/>
    </source>
</evidence>
<name>A0A934VFW0_9BACT</name>
<dbReference type="Proteomes" id="UP000658278">
    <property type="component" value="Unassembled WGS sequence"/>
</dbReference>
<organism evidence="1 2">
    <name type="scientific">Haloferula rosea</name>
    <dbReference type="NCBI Taxonomy" id="490093"/>
    <lineage>
        <taxon>Bacteria</taxon>
        <taxon>Pseudomonadati</taxon>
        <taxon>Verrucomicrobiota</taxon>
        <taxon>Verrucomicrobiia</taxon>
        <taxon>Verrucomicrobiales</taxon>
        <taxon>Verrucomicrobiaceae</taxon>
        <taxon>Haloferula</taxon>
    </lineage>
</organism>
<comment type="caution">
    <text evidence="1">The sequence shown here is derived from an EMBL/GenBank/DDBJ whole genome shotgun (WGS) entry which is preliminary data.</text>
</comment>
<dbReference type="AlphaFoldDB" id="A0A934VFW0"/>
<reference evidence="1" key="1">
    <citation type="submission" date="2021-01" db="EMBL/GenBank/DDBJ databases">
        <title>Modified the classification status of verrucomicrobia.</title>
        <authorList>
            <person name="Feng X."/>
        </authorList>
    </citation>
    <scope>NUCLEOTIDE SEQUENCE</scope>
    <source>
        <strain evidence="1">KCTC 22201</strain>
    </source>
</reference>
<keyword evidence="2" id="KW-1185">Reference proteome</keyword>
<evidence type="ECO:0000313" key="1">
    <source>
        <dbReference type="EMBL" id="MBK1828769.1"/>
    </source>
</evidence>
<accession>A0A934VFW0</accession>
<gene>
    <name evidence="1" type="ORF">JIN81_17170</name>
</gene>
<proteinExistence type="predicted"/>